<protein>
    <submittedName>
        <fullName evidence="4">Amidase</fullName>
    </submittedName>
</protein>
<dbReference type="RefSeq" id="WP_344718313.1">
    <property type="nucleotide sequence ID" value="NZ_BAAAYG010000003.1"/>
</dbReference>
<gene>
    <name evidence="4" type="ORF">GCM10020260_07430</name>
</gene>
<evidence type="ECO:0000259" key="3">
    <source>
        <dbReference type="Pfam" id="PF01425"/>
    </source>
</evidence>
<name>A0ABP6RGS9_9MICC</name>
<feature type="region of interest" description="Disordered" evidence="2">
    <location>
        <begin position="281"/>
        <end position="302"/>
    </location>
</feature>
<feature type="compositionally biased region" description="Low complexity" evidence="2">
    <location>
        <begin position="15"/>
        <end position="24"/>
    </location>
</feature>
<feature type="domain" description="Amidase" evidence="3">
    <location>
        <begin position="324"/>
        <end position="527"/>
    </location>
</feature>
<dbReference type="InterPro" id="IPR036928">
    <property type="entry name" value="AS_sf"/>
</dbReference>
<feature type="region of interest" description="Disordered" evidence="2">
    <location>
        <begin position="1"/>
        <end position="25"/>
    </location>
</feature>
<sequence length="536" mass="56280">MSTTGRHGTADHPTDATPASTTDTELTDFRAATAAEWREAFLTGDVSAVELTTSALTAQAVSSSLGAFLHVDADLALTRAAELDQVRAAVLDRVPAASRASRLADLSARDPLLGLPTAFKDLVDVAGMPTTLGTAALDAAVPPRDADLARRVHRAGTVSIGKTQVPEFGLPCYSENDLAAPSRNPLDPARTSGGSTGGGAAAVAAGILPMAPGNDGGGSVRIPAAACGLVGLKPGRGRMPDDPQEDRVTNLAVSGPIARTAEDAALLFDVMAGARFTAPTVGEAGGRRRRRRLRGRRRRTDDDGAAVALAEGPAMRAVRRALTEGLAPLQVGVVTESPFSPELDILPEEEAIRALEAGVAGLSGRGHAVQGTAHDTGAGRFWPSGYHEDFRTLWTSRLAGLELGDEARERLRPLTRHFLELAAERPAEQTARSVTAMQRLADDAEALLGPWDVLMTPMLGMRPPEVGWFAGLDPAEDYVQQCRFTPWSSVVNVMGLPAINVPVHADVDGMSWSVQLIGRRGGEEQLLALAATLQQD</sequence>
<evidence type="ECO:0000256" key="2">
    <source>
        <dbReference type="SAM" id="MobiDB-lite"/>
    </source>
</evidence>
<organism evidence="4 5">
    <name type="scientific">Nesterenkonia halobia</name>
    <dbReference type="NCBI Taxonomy" id="37922"/>
    <lineage>
        <taxon>Bacteria</taxon>
        <taxon>Bacillati</taxon>
        <taxon>Actinomycetota</taxon>
        <taxon>Actinomycetes</taxon>
        <taxon>Micrococcales</taxon>
        <taxon>Micrococcaceae</taxon>
        <taxon>Nesterenkonia</taxon>
    </lineage>
</organism>
<dbReference type="PANTHER" id="PTHR11895">
    <property type="entry name" value="TRANSAMIDASE"/>
    <property type="match status" value="1"/>
</dbReference>
<dbReference type="InterPro" id="IPR023631">
    <property type="entry name" value="Amidase_dom"/>
</dbReference>
<comment type="caution">
    <text evidence="4">The sequence shown here is derived from an EMBL/GenBank/DDBJ whole genome shotgun (WGS) entry which is preliminary data.</text>
</comment>
<evidence type="ECO:0000256" key="1">
    <source>
        <dbReference type="ARBA" id="ARBA00009199"/>
    </source>
</evidence>
<dbReference type="Proteomes" id="UP001501736">
    <property type="component" value="Unassembled WGS sequence"/>
</dbReference>
<proteinExistence type="inferred from homology"/>
<dbReference type="PANTHER" id="PTHR11895:SF7">
    <property type="entry name" value="GLUTAMYL-TRNA(GLN) AMIDOTRANSFERASE SUBUNIT A, MITOCHONDRIAL"/>
    <property type="match status" value="1"/>
</dbReference>
<feature type="domain" description="Amidase" evidence="3">
    <location>
        <begin position="77"/>
        <end position="274"/>
    </location>
</feature>
<evidence type="ECO:0000313" key="4">
    <source>
        <dbReference type="EMBL" id="GAA3281642.1"/>
    </source>
</evidence>
<reference evidence="5" key="1">
    <citation type="journal article" date="2019" name="Int. J. Syst. Evol. Microbiol.">
        <title>The Global Catalogue of Microorganisms (GCM) 10K type strain sequencing project: providing services to taxonomists for standard genome sequencing and annotation.</title>
        <authorList>
            <consortium name="The Broad Institute Genomics Platform"/>
            <consortium name="The Broad Institute Genome Sequencing Center for Infectious Disease"/>
            <person name="Wu L."/>
            <person name="Ma J."/>
        </authorList>
    </citation>
    <scope>NUCLEOTIDE SEQUENCE [LARGE SCALE GENOMIC DNA]</scope>
    <source>
        <strain evidence="5">JCM 11483</strain>
    </source>
</reference>
<accession>A0ABP6RGS9</accession>
<comment type="similarity">
    <text evidence="1">Belongs to the amidase family.</text>
</comment>
<dbReference type="InterPro" id="IPR000120">
    <property type="entry name" value="Amidase"/>
</dbReference>
<dbReference type="Pfam" id="PF01425">
    <property type="entry name" value="Amidase"/>
    <property type="match status" value="2"/>
</dbReference>
<dbReference type="EMBL" id="BAAAYG010000003">
    <property type="protein sequence ID" value="GAA3281642.1"/>
    <property type="molecule type" value="Genomic_DNA"/>
</dbReference>
<dbReference type="Gene3D" id="3.90.1300.10">
    <property type="entry name" value="Amidase signature (AS) domain"/>
    <property type="match status" value="1"/>
</dbReference>
<feature type="compositionally biased region" description="Basic residues" evidence="2">
    <location>
        <begin position="287"/>
        <end position="298"/>
    </location>
</feature>
<evidence type="ECO:0000313" key="5">
    <source>
        <dbReference type="Proteomes" id="UP001501736"/>
    </source>
</evidence>
<keyword evidence="5" id="KW-1185">Reference proteome</keyword>
<dbReference type="SUPFAM" id="SSF75304">
    <property type="entry name" value="Amidase signature (AS) enzymes"/>
    <property type="match status" value="1"/>
</dbReference>